<evidence type="ECO:0000313" key="2">
    <source>
        <dbReference type="EMBL" id="MBP1853592.1"/>
    </source>
</evidence>
<dbReference type="EMBL" id="JAGGJU010000023">
    <property type="protein sequence ID" value="MBP1853592.1"/>
    <property type="molecule type" value="Genomic_DNA"/>
</dbReference>
<evidence type="ECO:0000256" key="1">
    <source>
        <dbReference type="SAM" id="Phobius"/>
    </source>
</evidence>
<keyword evidence="1" id="KW-0812">Transmembrane</keyword>
<organism evidence="2 3">
    <name type="scientific">Rhizobium halophytocola</name>
    <dbReference type="NCBI Taxonomy" id="735519"/>
    <lineage>
        <taxon>Bacteria</taxon>
        <taxon>Pseudomonadati</taxon>
        <taxon>Pseudomonadota</taxon>
        <taxon>Alphaproteobacteria</taxon>
        <taxon>Hyphomicrobiales</taxon>
        <taxon>Rhizobiaceae</taxon>
        <taxon>Rhizobium/Agrobacterium group</taxon>
        <taxon>Rhizobium</taxon>
    </lineage>
</organism>
<dbReference type="Proteomes" id="UP000759443">
    <property type="component" value="Unassembled WGS sequence"/>
</dbReference>
<evidence type="ECO:0000313" key="3">
    <source>
        <dbReference type="Proteomes" id="UP000759443"/>
    </source>
</evidence>
<feature type="transmembrane region" description="Helical" evidence="1">
    <location>
        <begin position="5"/>
        <end position="24"/>
    </location>
</feature>
<comment type="caution">
    <text evidence="2">The sequence shown here is derived from an EMBL/GenBank/DDBJ whole genome shotgun (WGS) entry which is preliminary data.</text>
</comment>
<name>A0ABS4E6P9_9HYPH</name>
<proteinExistence type="predicted"/>
<reference evidence="2 3" key="1">
    <citation type="submission" date="2021-03" db="EMBL/GenBank/DDBJ databases">
        <title>Genomic Encyclopedia of Type Strains, Phase IV (KMG-IV): sequencing the most valuable type-strain genomes for metagenomic binning, comparative biology and taxonomic classification.</title>
        <authorList>
            <person name="Goeker M."/>
        </authorList>
    </citation>
    <scope>NUCLEOTIDE SEQUENCE [LARGE SCALE GENOMIC DNA]</scope>
    <source>
        <strain evidence="2 3">DSM 21600</strain>
    </source>
</reference>
<gene>
    <name evidence="2" type="ORF">J2Z17_005061</name>
</gene>
<keyword evidence="1" id="KW-0472">Membrane</keyword>
<keyword evidence="3" id="KW-1185">Reference proteome</keyword>
<keyword evidence="1" id="KW-1133">Transmembrane helix</keyword>
<accession>A0ABS4E6P9</accession>
<protein>
    <submittedName>
        <fullName evidence="2">Uncharacterized protein</fullName>
    </submittedName>
</protein>
<sequence>MEASAIYCIICFVIMTLGTARFISFDDNLIEPHPSSGIRIS</sequence>